<evidence type="ECO:0000256" key="7">
    <source>
        <dbReference type="ARBA" id="ARBA00022840"/>
    </source>
</evidence>
<keyword evidence="5 9" id="KW-0547">Nucleotide-binding</keyword>
<keyword evidence="13" id="KW-1185">Reference proteome</keyword>
<keyword evidence="7 9" id="KW-0067">ATP-binding</keyword>
<dbReference type="PROSITE" id="PS50011">
    <property type="entry name" value="PROTEIN_KINASE_DOM"/>
    <property type="match status" value="1"/>
</dbReference>
<dbReference type="Gene3D" id="1.10.510.10">
    <property type="entry name" value="Transferase(Phosphotransferase) domain 1"/>
    <property type="match status" value="1"/>
</dbReference>
<dbReference type="RefSeq" id="WP_374726777.1">
    <property type="nucleotide sequence ID" value="NZ_JAVDWW010000013.1"/>
</dbReference>
<feature type="binding site" evidence="9">
    <location>
        <position position="67"/>
    </location>
    <ligand>
        <name>ATP</name>
        <dbReference type="ChEBI" id="CHEBI:30616"/>
    </ligand>
</feature>
<dbReference type="PROSITE" id="PS51125">
    <property type="entry name" value="NHL"/>
    <property type="match status" value="4"/>
</dbReference>
<protein>
    <recommendedName>
        <fullName evidence="1">non-specific serine/threonine protein kinase</fullName>
        <ecNumber evidence="1">2.7.11.1</ecNumber>
    </recommendedName>
</protein>
<dbReference type="Gene3D" id="2.40.10.500">
    <property type="match status" value="1"/>
</dbReference>
<keyword evidence="3 12" id="KW-0808">Transferase</keyword>
<dbReference type="InterPro" id="IPR035016">
    <property type="entry name" value="NHL_PKND"/>
</dbReference>
<dbReference type="SMART" id="SM00220">
    <property type="entry name" value="S_TKc"/>
    <property type="match status" value="1"/>
</dbReference>
<dbReference type="InterPro" id="IPR001258">
    <property type="entry name" value="NHL_repeat"/>
</dbReference>
<evidence type="ECO:0000256" key="8">
    <source>
        <dbReference type="PROSITE-ProRule" id="PRU00504"/>
    </source>
</evidence>
<evidence type="ECO:0000256" key="3">
    <source>
        <dbReference type="ARBA" id="ARBA00022679"/>
    </source>
</evidence>
<dbReference type="InterPro" id="IPR000719">
    <property type="entry name" value="Prot_kinase_dom"/>
</dbReference>
<evidence type="ECO:0000256" key="9">
    <source>
        <dbReference type="PROSITE-ProRule" id="PRU10141"/>
    </source>
</evidence>
<feature type="repeat" description="NHL" evidence="8">
    <location>
        <begin position="378"/>
        <end position="404"/>
    </location>
</feature>
<dbReference type="PANTHER" id="PTHR43289">
    <property type="entry name" value="MITOGEN-ACTIVATED PROTEIN KINASE KINASE KINASE 20-RELATED"/>
    <property type="match status" value="1"/>
</dbReference>
<dbReference type="GO" id="GO:0004674">
    <property type="term" value="F:protein serine/threonine kinase activity"/>
    <property type="evidence" value="ECO:0007669"/>
    <property type="project" value="UniProtKB-EC"/>
</dbReference>
<dbReference type="InterPro" id="IPR008271">
    <property type="entry name" value="Ser/Thr_kinase_AS"/>
</dbReference>
<dbReference type="Proteomes" id="UP001251217">
    <property type="component" value="Unassembled WGS sequence"/>
</dbReference>
<evidence type="ECO:0000256" key="4">
    <source>
        <dbReference type="ARBA" id="ARBA00022737"/>
    </source>
</evidence>
<dbReference type="Gene3D" id="3.30.200.20">
    <property type="entry name" value="Phosphorylase Kinase, domain 1"/>
    <property type="match status" value="1"/>
</dbReference>
<dbReference type="SUPFAM" id="SSF101898">
    <property type="entry name" value="NHL repeat"/>
    <property type="match status" value="1"/>
</dbReference>
<evidence type="ECO:0000313" key="12">
    <source>
        <dbReference type="EMBL" id="MDR7172565.1"/>
    </source>
</evidence>
<evidence type="ECO:0000259" key="11">
    <source>
        <dbReference type="PROSITE" id="PS50011"/>
    </source>
</evidence>
<keyword evidence="4" id="KW-0677">Repeat</keyword>
<keyword evidence="2" id="KW-0723">Serine/threonine-protein kinase</keyword>
<feature type="domain" description="Protein kinase" evidence="11">
    <location>
        <begin position="38"/>
        <end position="300"/>
    </location>
</feature>
<dbReference type="EMBL" id="JAVDWW010000013">
    <property type="protein sequence ID" value="MDR7172565.1"/>
    <property type="molecule type" value="Genomic_DNA"/>
</dbReference>
<name>A0ABU1XPS8_9NOCA</name>
<comment type="caution">
    <text evidence="12">The sequence shown here is derived from an EMBL/GenBank/DDBJ whole genome shotgun (WGS) entry which is preliminary data.</text>
</comment>
<dbReference type="EC" id="2.7.11.1" evidence="1"/>
<dbReference type="Pfam" id="PF01436">
    <property type="entry name" value="NHL"/>
    <property type="match status" value="3"/>
</dbReference>
<gene>
    <name evidence="12" type="ORF">J2W56_006330</name>
</gene>
<dbReference type="SUPFAM" id="SSF56112">
    <property type="entry name" value="Protein kinase-like (PK-like)"/>
    <property type="match status" value="1"/>
</dbReference>
<dbReference type="CDD" id="cd14952">
    <property type="entry name" value="NHL_PKND_like"/>
    <property type="match status" value="1"/>
</dbReference>
<dbReference type="InterPro" id="IPR011009">
    <property type="entry name" value="Kinase-like_dom_sf"/>
</dbReference>
<keyword evidence="6 12" id="KW-0418">Kinase</keyword>
<dbReference type="InterPro" id="IPR017441">
    <property type="entry name" value="Protein_kinase_ATP_BS"/>
</dbReference>
<evidence type="ECO:0000256" key="1">
    <source>
        <dbReference type="ARBA" id="ARBA00012513"/>
    </source>
</evidence>
<sequence length="614" mass="63910">MGRRHVHLSPVGWSRDDTMDDTSVGGGDTISAEAFGRYRLLTLLGQGGMGQVWRAHDSLTNRVVALKVLPERFADDEQLRERFRRECRAVAQLTEPHVIPIHDFGDIDGRLYLNMRLIEGTDLRKVITREGALSPRRAVSIITQVAGALQAAHDVGLVHRDVKPTNILLGADEFASLIDFGIAHAADDRTLTSIGETIGTVAYMAPEEIGAEVKADARVDVYALTCVLYECLTGRAPFASAAGVQGVIAHHLHTPPPRPSTTTPDVPTAFDTVIAKGMAKNPEERYQTVRELAAAANAALGDSAVSTTGAARRGRRIRLSPKTAGLLAAAVAVTVVAAVAVVIGVQRQSGGGGSSPPPVNSAYSAQTALPFTGVSLATDVAVDAAGNVYVTDMGNDRVVKLAAGASAPTPLPFTGLNNPQGVAADTAGNVYVTDTSNNRVVKLGVGASTATPLPFTGLKDPEGVAVDTAGDVYVSDRGNDRVVRLAAGASAPTTLPFTGLRDPHGVAVDAAHNVYVTELSTERVVRLAAGASTPTTLPFAGLKDPQGVAVDKAGDLYVVDWGNQWVVRLAAGASTPTPLPFTGLKNPQGVAVDTAGNIYITDLGADPVVKLPVG</sequence>
<evidence type="ECO:0000313" key="13">
    <source>
        <dbReference type="Proteomes" id="UP001251217"/>
    </source>
</evidence>
<dbReference type="PROSITE" id="PS00108">
    <property type="entry name" value="PROTEIN_KINASE_ST"/>
    <property type="match status" value="1"/>
</dbReference>
<dbReference type="PROSITE" id="PS00107">
    <property type="entry name" value="PROTEIN_KINASE_ATP"/>
    <property type="match status" value="1"/>
</dbReference>
<dbReference type="Gene3D" id="2.120.10.30">
    <property type="entry name" value="TolB, C-terminal domain"/>
    <property type="match status" value="2"/>
</dbReference>
<dbReference type="InterPro" id="IPR011042">
    <property type="entry name" value="6-blade_b-propeller_TolB-like"/>
</dbReference>
<proteinExistence type="predicted"/>
<feature type="repeat" description="NHL" evidence="8">
    <location>
        <begin position="531"/>
        <end position="572"/>
    </location>
</feature>
<feature type="transmembrane region" description="Helical" evidence="10">
    <location>
        <begin position="323"/>
        <end position="345"/>
    </location>
</feature>
<keyword evidence="10" id="KW-0812">Transmembrane</keyword>
<keyword evidence="10" id="KW-1133">Transmembrane helix</keyword>
<reference evidence="12 13" key="1">
    <citation type="submission" date="2023-07" db="EMBL/GenBank/DDBJ databases">
        <title>Sorghum-associated microbial communities from plants grown in Nebraska, USA.</title>
        <authorList>
            <person name="Schachtman D."/>
        </authorList>
    </citation>
    <scope>NUCLEOTIDE SEQUENCE [LARGE SCALE GENOMIC DNA]</scope>
    <source>
        <strain evidence="12 13">4272</strain>
    </source>
</reference>
<keyword evidence="10" id="KW-0472">Membrane</keyword>
<organism evidence="12 13">
    <name type="scientific">Nocardia kruczakiae</name>
    <dbReference type="NCBI Taxonomy" id="261477"/>
    <lineage>
        <taxon>Bacteria</taxon>
        <taxon>Bacillati</taxon>
        <taxon>Actinomycetota</taxon>
        <taxon>Actinomycetes</taxon>
        <taxon>Mycobacteriales</taxon>
        <taxon>Nocardiaceae</taxon>
        <taxon>Nocardia</taxon>
    </lineage>
</organism>
<accession>A0ABU1XPS8</accession>
<feature type="repeat" description="NHL" evidence="8">
    <location>
        <begin position="454"/>
        <end position="488"/>
    </location>
</feature>
<dbReference type="CDD" id="cd14014">
    <property type="entry name" value="STKc_PknB_like"/>
    <property type="match status" value="1"/>
</dbReference>
<evidence type="ECO:0000256" key="6">
    <source>
        <dbReference type="ARBA" id="ARBA00022777"/>
    </source>
</evidence>
<evidence type="ECO:0000256" key="10">
    <source>
        <dbReference type="SAM" id="Phobius"/>
    </source>
</evidence>
<evidence type="ECO:0000256" key="2">
    <source>
        <dbReference type="ARBA" id="ARBA00022527"/>
    </source>
</evidence>
<dbReference type="PANTHER" id="PTHR43289:SF6">
    <property type="entry name" value="SERINE_THREONINE-PROTEIN KINASE NEKL-3"/>
    <property type="match status" value="1"/>
</dbReference>
<dbReference type="Pfam" id="PF00069">
    <property type="entry name" value="Pkinase"/>
    <property type="match status" value="1"/>
</dbReference>
<evidence type="ECO:0000256" key="5">
    <source>
        <dbReference type="ARBA" id="ARBA00022741"/>
    </source>
</evidence>
<feature type="repeat" description="NHL" evidence="8">
    <location>
        <begin position="412"/>
        <end position="446"/>
    </location>
</feature>